<dbReference type="EMBL" id="AECS01000040">
    <property type="protein sequence ID" value="EFQ03469.1"/>
    <property type="molecule type" value="Genomic_DNA"/>
</dbReference>
<dbReference type="InterPro" id="IPR050114">
    <property type="entry name" value="UPF0173_UPF0282_UlaG_hydrolase"/>
</dbReference>
<evidence type="ECO:0000313" key="3">
    <source>
        <dbReference type="Proteomes" id="UP000003195"/>
    </source>
</evidence>
<dbReference type="InterPro" id="IPR036866">
    <property type="entry name" value="RibonucZ/Hydroxyglut_hydro"/>
</dbReference>
<organism evidence="2 3">
    <name type="scientific">Megasphaera micronuciformis F0359</name>
    <dbReference type="NCBI Taxonomy" id="706434"/>
    <lineage>
        <taxon>Bacteria</taxon>
        <taxon>Bacillati</taxon>
        <taxon>Bacillota</taxon>
        <taxon>Negativicutes</taxon>
        <taxon>Veillonellales</taxon>
        <taxon>Veillonellaceae</taxon>
        <taxon>Megasphaera</taxon>
    </lineage>
</organism>
<protein>
    <submittedName>
        <fullName evidence="2">Metallo-beta-lactamase domain protein</fullName>
    </submittedName>
</protein>
<keyword evidence="3" id="KW-1185">Reference proteome</keyword>
<dbReference type="SUPFAM" id="SSF56281">
    <property type="entry name" value="Metallo-hydrolase/oxidoreductase"/>
    <property type="match status" value="1"/>
</dbReference>
<dbReference type="InterPro" id="IPR001279">
    <property type="entry name" value="Metallo-B-lactamas"/>
</dbReference>
<evidence type="ECO:0000313" key="2">
    <source>
        <dbReference type="EMBL" id="EFQ03469.1"/>
    </source>
</evidence>
<dbReference type="Proteomes" id="UP000003195">
    <property type="component" value="Unassembled WGS sequence"/>
</dbReference>
<proteinExistence type="predicted"/>
<dbReference type="SMART" id="SM00849">
    <property type="entry name" value="Lactamase_B"/>
    <property type="match status" value="1"/>
</dbReference>
<dbReference type="PANTHER" id="PTHR43546">
    <property type="entry name" value="UPF0173 METAL-DEPENDENT HYDROLASE MJ1163-RELATED"/>
    <property type="match status" value="1"/>
</dbReference>
<feature type="domain" description="Metallo-beta-lactamase" evidence="1">
    <location>
        <begin position="8"/>
        <end position="186"/>
    </location>
</feature>
<reference evidence="2 3" key="1">
    <citation type="submission" date="2010-08" db="EMBL/GenBank/DDBJ databases">
        <authorList>
            <person name="Weinstock G."/>
            <person name="Sodergren E."/>
            <person name="Clifton S."/>
            <person name="Fulton L."/>
            <person name="Fulton B."/>
            <person name="Courtney L."/>
            <person name="Fronick C."/>
            <person name="Harrison M."/>
            <person name="Strong C."/>
            <person name="Farmer C."/>
            <person name="Delahaunty K."/>
            <person name="Markovic C."/>
            <person name="Hall O."/>
            <person name="Minx P."/>
            <person name="Tomlinson C."/>
            <person name="Mitreva M."/>
            <person name="Hou S."/>
            <person name="Chen J."/>
            <person name="Wollam A."/>
            <person name="Pepin K.H."/>
            <person name="Johnson M."/>
            <person name="Bhonagiri V."/>
            <person name="Zhang X."/>
            <person name="Suruliraj S."/>
            <person name="Warren W."/>
            <person name="Chinwalla A."/>
            <person name="Mardis E.R."/>
            <person name="Wilson R.K."/>
        </authorList>
    </citation>
    <scope>NUCLEOTIDE SEQUENCE [LARGE SCALE GENOMIC DNA]</scope>
    <source>
        <strain evidence="2 3">F0359</strain>
    </source>
</reference>
<dbReference type="AlphaFoldDB" id="E2ZDX3"/>
<name>E2ZDX3_9FIRM</name>
<accession>E2ZDX3</accession>
<dbReference type="PANTHER" id="PTHR43546:SF3">
    <property type="entry name" value="UPF0173 METAL-DEPENDENT HYDROLASE MJ1163"/>
    <property type="match status" value="1"/>
</dbReference>
<comment type="caution">
    <text evidence="2">The sequence shown here is derived from an EMBL/GenBank/DDBJ whole genome shotgun (WGS) entry which is preliminary data.</text>
</comment>
<dbReference type="eggNOG" id="COG2220">
    <property type="taxonomic scope" value="Bacteria"/>
</dbReference>
<sequence>MVELTYYGHSTFMLKAGKTALVVDPFFTGNTWQIAQADDIRCDYIFVSHGHDDHYGDSGCIGKANDALFISTPEVVKELAEKDGLRSDYLHLGGKADYPFGCIRLVPAFHGSGVAGGHAAGALINFFGKNIYYAGDTAFFSDMGLLNRFGPIDYALLPIGDRFTMGMDDALLAASYVKASVTIPVHYGTWPIIESDPLEFADRLYKEYGQEGLHVKPGMKIIL</sequence>
<dbReference type="Gene3D" id="3.60.15.10">
    <property type="entry name" value="Ribonuclease Z/Hydroxyacylglutathione hydrolase-like"/>
    <property type="match status" value="1"/>
</dbReference>
<dbReference type="NCBIfam" id="NF001911">
    <property type="entry name" value="PRK00685.1"/>
    <property type="match status" value="1"/>
</dbReference>
<evidence type="ECO:0000259" key="1">
    <source>
        <dbReference type="SMART" id="SM00849"/>
    </source>
</evidence>
<dbReference type="Pfam" id="PF12706">
    <property type="entry name" value="Lactamase_B_2"/>
    <property type="match status" value="1"/>
</dbReference>
<dbReference type="HOGENOM" id="CLU_070010_4_1_9"/>
<dbReference type="STRING" id="706434.HMPREF9429_01672"/>
<gene>
    <name evidence="2" type="ORF">HMPREF9429_01672</name>
</gene>